<dbReference type="Proteomes" id="UP000663845">
    <property type="component" value="Unassembled WGS sequence"/>
</dbReference>
<dbReference type="PANTHER" id="PTHR24321:SF8">
    <property type="entry name" value="ESTRADIOL 17-BETA-DEHYDROGENASE 8-RELATED"/>
    <property type="match status" value="1"/>
</dbReference>
<evidence type="ECO:0000256" key="2">
    <source>
        <dbReference type="ARBA" id="ARBA00023002"/>
    </source>
</evidence>
<dbReference type="Gene3D" id="3.40.50.720">
    <property type="entry name" value="NAD(P)-binding Rossmann-like Domain"/>
    <property type="match status" value="1"/>
</dbReference>
<dbReference type="Pfam" id="PF13561">
    <property type="entry name" value="adh_short_C2"/>
    <property type="match status" value="1"/>
</dbReference>
<evidence type="ECO:0000313" key="3">
    <source>
        <dbReference type="EMBL" id="CAF1177525.1"/>
    </source>
</evidence>
<keyword evidence="2" id="KW-0560">Oxidoreductase</keyword>
<gene>
    <name evidence="3" type="ORF">JYZ213_LOCUS25586</name>
    <name evidence="4" type="ORF">OXD698_LOCUS42322</name>
</gene>
<dbReference type="AlphaFoldDB" id="A0A814UT54"/>
<evidence type="ECO:0000313" key="5">
    <source>
        <dbReference type="Proteomes" id="UP000663845"/>
    </source>
</evidence>
<dbReference type="GO" id="GO:0016491">
    <property type="term" value="F:oxidoreductase activity"/>
    <property type="evidence" value="ECO:0007669"/>
    <property type="project" value="UniProtKB-KW"/>
</dbReference>
<dbReference type="InterPro" id="IPR036291">
    <property type="entry name" value="NAD(P)-bd_dom_sf"/>
</dbReference>
<dbReference type="SUPFAM" id="SSF51735">
    <property type="entry name" value="NAD(P)-binding Rossmann-fold domains"/>
    <property type="match status" value="1"/>
</dbReference>
<dbReference type="Proteomes" id="UP000663844">
    <property type="component" value="Unassembled WGS sequence"/>
</dbReference>
<reference evidence="3" key="1">
    <citation type="submission" date="2021-02" db="EMBL/GenBank/DDBJ databases">
        <authorList>
            <person name="Nowell W R."/>
        </authorList>
    </citation>
    <scope>NUCLEOTIDE SEQUENCE</scope>
</reference>
<organism evidence="3 5">
    <name type="scientific">Adineta steineri</name>
    <dbReference type="NCBI Taxonomy" id="433720"/>
    <lineage>
        <taxon>Eukaryota</taxon>
        <taxon>Metazoa</taxon>
        <taxon>Spiralia</taxon>
        <taxon>Gnathifera</taxon>
        <taxon>Rotifera</taxon>
        <taxon>Eurotatoria</taxon>
        <taxon>Bdelloidea</taxon>
        <taxon>Adinetida</taxon>
        <taxon>Adinetidae</taxon>
        <taxon>Adineta</taxon>
    </lineage>
</organism>
<dbReference type="CDD" id="cd05233">
    <property type="entry name" value="SDR_c"/>
    <property type="match status" value="1"/>
</dbReference>
<evidence type="ECO:0000256" key="1">
    <source>
        <dbReference type="ARBA" id="ARBA00006484"/>
    </source>
</evidence>
<dbReference type="PRINTS" id="PR00081">
    <property type="entry name" value="GDHRDH"/>
</dbReference>
<dbReference type="InterPro" id="IPR002347">
    <property type="entry name" value="SDR_fam"/>
</dbReference>
<dbReference type="EMBL" id="CAJOAZ010010964">
    <property type="protein sequence ID" value="CAF4229607.1"/>
    <property type="molecule type" value="Genomic_DNA"/>
</dbReference>
<dbReference type="PANTHER" id="PTHR24321">
    <property type="entry name" value="DEHYDROGENASES, SHORT CHAIN"/>
    <property type="match status" value="1"/>
</dbReference>
<proteinExistence type="inferred from homology"/>
<protein>
    <submittedName>
        <fullName evidence="3">Uncharacterized protein</fullName>
    </submittedName>
</protein>
<dbReference type="InterPro" id="IPR020904">
    <property type="entry name" value="Sc_DH/Rdtase_CS"/>
</dbReference>
<comment type="caution">
    <text evidence="3">The sequence shown here is derived from an EMBL/GenBank/DDBJ whole genome shotgun (WGS) entry which is preliminary data.</text>
</comment>
<name>A0A814UT54_9BILA</name>
<dbReference type="PRINTS" id="PR00080">
    <property type="entry name" value="SDRFAMILY"/>
</dbReference>
<accession>A0A814UT54</accession>
<dbReference type="EMBL" id="CAJNOG010000328">
    <property type="protein sequence ID" value="CAF1177525.1"/>
    <property type="molecule type" value="Genomic_DNA"/>
</dbReference>
<evidence type="ECO:0000313" key="4">
    <source>
        <dbReference type="EMBL" id="CAF4229607.1"/>
    </source>
</evidence>
<dbReference type="FunFam" id="3.40.50.720:FF:000084">
    <property type="entry name" value="Short-chain dehydrogenase reductase"/>
    <property type="match status" value="1"/>
</dbReference>
<comment type="similarity">
    <text evidence="1">Belongs to the short-chain dehydrogenases/reductases (SDR) family.</text>
</comment>
<dbReference type="PROSITE" id="PS00061">
    <property type="entry name" value="ADH_SHORT"/>
    <property type="match status" value="1"/>
</dbReference>
<sequence>MSIETNSLENWRLLLSNKIVFITGGAGWIARHIAKTCYEHGSYIVLADTNIDRIIQVKNEIFNLENTDDRILPIELDVANEETIKKAIELTLNKWNTIHILINTAAAFTLGYVEDISVDDWSHVMNINIRGYALMIKHIVPILKKQNYGSIINISSCGGLVAHSNFLPYSTTKGAIIQMTRNLALDLGVFNIRVNTITPGAVDSPTLYRTAAEGGVTKEEFDKEHGGKCIHRLGHPQEIANMIVFLASDLASFITGANMVIDGGYTAV</sequence>